<sequence>MAKDLFSSHPPITPPTTEEDRLSWLRLIRSPRVGPSTFHRLLAEHGSAQAAIDALPDVARVAGVRTYTACDLGTAEREIDAARACGARLLLHGTPEYPAALAAITDPPPVLWAIGRVELLQGPGIALVGARNASSLGSRMARRLAEGLGHAGLTIVSGLARGIDTAAHRAALKTGTVAVMAGGVNVIYPTENTPLYDLISEQGLLLSEQPMGMVPQARHFPRRNRIISGLAHAVIVVEAAEKSGSLITARDALDQGREVMAVPGHPVDGRAGGCNLLIREGATLIRGAEDALRSLGPVSRLAAAPSPQEQTPPSAGTPTAPSGASQLHAARPPRAACKPAAPPSAPGTRARSPGALPMQRSPAADCAVIERASAFAEAPLRDRLLSMLGPSPMAEDQLIRDLEQPAAVVMAELVALELDGMIQRHPGGLVTLG</sequence>
<evidence type="ECO:0000313" key="6">
    <source>
        <dbReference type="Proteomes" id="UP000529417"/>
    </source>
</evidence>
<dbReference type="InterPro" id="IPR057666">
    <property type="entry name" value="DrpA_SLOG"/>
</dbReference>
<dbReference type="AlphaFoldDB" id="A0A7Z0HZB1"/>
<dbReference type="Gene3D" id="1.10.10.10">
    <property type="entry name" value="Winged helix-like DNA-binding domain superfamily/Winged helix DNA-binding domain"/>
    <property type="match status" value="1"/>
</dbReference>
<dbReference type="Pfam" id="PF21102">
    <property type="entry name" value="DprA_N"/>
    <property type="match status" value="1"/>
</dbReference>
<evidence type="ECO:0000313" key="5">
    <source>
        <dbReference type="EMBL" id="NYS24955.1"/>
    </source>
</evidence>
<feature type="compositionally biased region" description="Low complexity" evidence="2">
    <location>
        <begin position="311"/>
        <end position="339"/>
    </location>
</feature>
<dbReference type="GO" id="GO:0009294">
    <property type="term" value="P:DNA-mediated transformation"/>
    <property type="evidence" value="ECO:0007669"/>
    <property type="project" value="InterPro"/>
</dbReference>
<dbReference type="PANTHER" id="PTHR43022">
    <property type="entry name" value="PROTEIN SMF"/>
    <property type="match status" value="1"/>
</dbReference>
<dbReference type="InterPro" id="IPR003488">
    <property type="entry name" value="DprA"/>
</dbReference>
<reference evidence="5 6" key="1">
    <citation type="journal article" date="2000" name="Arch. Microbiol.">
        <title>Rhodobaca bogoriensis gen. nov. and sp. nov., an alkaliphilic purple nonsulfur bacterium from African Rift Valley soda lakes.</title>
        <authorList>
            <person name="Milford A.D."/>
            <person name="Achenbach L.A."/>
            <person name="Jung D.O."/>
            <person name="Madigan M.T."/>
        </authorList>
    </citation>
    <scope>NUCLEOTIDE SEQUENCE [LARGE SCALE GENOMIC DNA]</scope>
    <source>
        <strain evidence="5 6">2376</strain>
    </source>
</reference>
<feature type="domain" description="Smf/DprA SLOG" evidence="3">
    <location>
        <begin position="89"/>
        <end position="294"/>
    </location>
</feature>
<proteinExistence type="inferred from homology"/>
<gene>
    <name evidence="5" type="primary">dprA</name>
    <name evidence="5" type="ORF">HUK65_08100</name>
</gene>
<dbReference type="InterPro" id="IPR041614">
    <property type="entry name" value="DprA_WH"/>
</dbReference>
<dbReference type="Gene3D" id="3.40.50.450">
    <property type="match status" value="1"/>
</dbReference>
<feature type="domain" description="DprA winged helix" evidence="4">
    <location>
        <begin position="372"/>
        <end position="428"/>
    </location>
</feature>
<organism evidence="5 6">
    <name type="scientific">Rhabdonatronobacter sediminivivens</name>
    <dbReference type="NCBI Taxonomy" id="2743469"/>
    <lineage>
        <taxon>Bacteria</taxon>
        <taxon>Pseudomonadati</taxon>
        <taxon>Pseudomonadota</taxon>
        <taxon>Alphaproteobacteria</taxon>
        <taxon>Rhodobacterales</taxon>
        <taxon>Paracoccaceae</taxon>
        <taxon>Rhabdonatronobacter</taxon>
    </lineage>
</organism>
<dbReference type="Pfam" id="PF02481">
    <property type="entry name" value="DNA_processg_A"/>
    <property type="match status" value="1"/>
</dbReference>
<protein>
    <submittedName>
        <fullName evidence="5">DNA-protecting protein DprA</fullName>
    </submittedName>
</protein>
<feature type="region of interest" description="Disordered" evidence="2">
    <location>
        <begin position="302"/>
        <end position="361"/>
    </location>
</feature>
<keyword evidence="6" id="KW-1185">Reference proteome</keyword>
<comment type="similarity">
    <text evidence="1">Belongs to the DprA/Smf family.</text>
</comment>
<evidence type="ECO:0000256" key="2">
    <source>
        <dbReference type="SAM" id="MobiDB-lite"/>
    </source>
</evidence>
<dbReference type="NCBIfam" id="TIGR00732">
    <property type="entry name" value="dprA"/>
    <property type="match status" value="1"/>
</dbReference>
<dbReference type="InterPro" id="IPR036388">
    <property type="entry name" value="WH-like_DNA-bd_sf"/>
</dbReference>
<evidence type="ECO:0000259" key="4">
    <source>
        <dbReference type="Pfam" id="PF17782"/>
    </source>
</evidence>
<comment type="caution">
    <text evidence="5">The sequence shown here is derived from an EMBL/GenBank/DDBJ whole genome shotgun (WGS) entry which is preliminary data.</text>
</comment>
<dbReference type="EMBL" id="JACBXS010000013">
    <property type="protein sequence ID" value="NYS24955.1"/>
    <property type="molecule type" value="Genomic_DNA"/>
</dbReference>
<evidence type="ECO:0000259" key="3">
    <source>
        <dbReference type="Pfam" id="PF02481"/>
    </source>
</evidence>
<name>A0A7Z0HZB1_9RHOB</name>
<evidence type="ECO:0000256" key="1">
    <source>
        <dbReference type="ARBA" id="ARBA00006525"/>
    </source>
</evidence>
<dbReference type="SUPFAM" id="SSF102405">
    <property type="entry name" value="MCP/YpsA-like"/>
    <property type="match status" value="1"/>
</dbReference>
<dbReference type="RefSeq" id="WP_179905655.1">
    <property type="nucleotide sequence ID" value="NZ_JACBXS010000013.1"/>
</dbReference>
<dbReference type="Pfam" id="PF17782">
    <property type="entry name" value="WHD_DprA"/>
    <property type="match status" value="1"/>
</dbReference>
<dbReference type="PANTHER" id="PTHR43022:SF1">
    <property type="entry name" value="PROTEIN SMF"/>
    <property type="match status" value="1"/>
</dbReference>
<accession>A0A7Z0HZB1</accession>
<dbReference type="Proteomes" id="UP000529417">
    <property type="component" value="Unassembled WGS sequence"/>
</dbReference>